<feature type="transmembrane region" description="Helical" evidence="6">
    <location>
        <begin position="161"/>
        <end position="180"/>
    </location>
</feature>
<reference evidence="8" key="3">
    <citation type="submission" date="2021-08" db="EMBL/GenBank/DDBJ databases">
        <authorList>
            <person name="de Jong S."/>
            <person name="van den Broek M."/>
            <person name="Merkel A."/>
            <person name="de la Torre Cortes P."/>
            <person name="Kalamorz F."/>
            <person name="Cook G."/>
            <person name="van Loosdrecht M."/>
            <person name="McMillan D."/>
        </authorList>
    </citation>
    <scope>NUCLEOTIDE SEQUENCE</scope>
    <source>
        <strain evidence="8">TA2.A1</strain>
    </source>
</reference>
<dbReference type="CDD" id="cd13124">
    <property type="entry name" value="MATE_SpoVB_like"/>
    <property type="match status" value="1"/>
</dbReference>
<dbReference type="GO" id="GO:0005886">
    <property type="term" value="C:plasma membrane"/>
    <property type="evidence" value="ECO:0007669"/>
    <property type="project" value="UniProtKB-SubCell"/>
</dbReference>
<dbReference type="RefSeq" id="WP_007506361.1">
    <property type="nucleotide sequence ID" value="NZ_AFCE01000164.1"/>
</dbReference>
<evidence type="ECO:0000256" key="5">
    <source>
        <dbReference type="ARBA" id="ARBA00023136"/>
    </source>
</evidence>
<name>F5LAQ9_CALTT</name>
<evidence type="ECO:0000256" key="2">
    <source>
        <dbReference type="ARBA" id="ARBA00022475"/>
    </source>
</evidence>
<comment type="subcellular location">
    <subcellularLocation>
        <location evidence="1">Cell membrane</location>
        <topology evidence="1">Multi-pass membrane protein</topology>
    </subcellularLocation>
</comment>
<dbReference type="EMBL" id="AFCE01000164">
    <property type="protein sequence ID" value="EGL81631.1"/>
    <property type="molecule type" value="Genomic_DNA"/>
</dbReference>
<feature type="transmembrane region" description="Helical" evidence="6">
    <location>
        <begin position="258"/>
        <end position="278"/>
    </location>
</feature>
<feature type="transmembrane region" description="Helical" evidence="6">
    <location>
        <begin position="394"/>
        <end position="411"/>
    </location>
</feature>
<evidence type="ECO:0000256" key="3">
    <source>
        <dbReference type="ARBA" id="ARBA00022692"/>
    </source>
</evidence>
<dbReference type="EMBL" id="CP082237">
    <property type="protein sequence ID" value="QZT33484.1"/>
    <property type="molecule type" value="Genomic_DNA"/>
</dbReference>
<evidence type="ECO:0000313" key="7">
    <source>
        <dbReference type="EMBL" id="EGL81631.1"/>
    </source>
</evidence>
<evidence type="ECO:0000313" key="8">
    <source>
        <dbReference type="EMBL" id="QZT33484.1"/>
    </source>
</evidence>
<evidence type="ECO:0000313" key="10">
    <source>
        <dbReference type="Proteomes" id="UP000825179"/>
    </source>
</evidence>
<accession>F5LAQ9</accession>
<protein>
    <submittedName>
        <fullName evidence="7">Stage V sporulation protein B</fullName>
    </submittedName>
</protein>
<dbReference type="InterPro" id="IPR050833">
    <property type="entry name" value="Poly_Biosynth_Transport"/>
</dbReference>
<keyword evidence="3 6" id="KW-0812">Transmembrane</keyword>
<feature type="transmembrane region" description="Helical" evidence="6">
    <location>
        <begin position="84"/>
        <end position="108"/>
    </location>
</feature>
<evidence type="ECO:0000256" key="1">
    <source>
        <dbReference type="ARBA" id="ARBA00004651"/>
    </source>
</evidence>
<feature type="transmembrane region" description="Helical" evidence="6">
    <location>
        <begin position="483"/>
        <end position="504"/>
    </location>
</feature>
<organism evidence="7 9">
    <name type="scientific">Caldalkalibacillus thermarum (strain TA2.A1)</name>
    <dbReference type="NCBI Taxonomy" id="986075"/>
    <lineage>
        <taxon>Bacteria</taxon>
        <taxon>Bacillati</taxon>
        <taxon>Bacillota</taxon>
        <taxon>Bacilli</taxon>
        <taxon>Bacillales</taxon>
        <taxon>Bacillaceae</taxon>
        <taxon>Caldalkalibacillus</taxon>
    </lineage>
</organism>
<dbReference type="AlphaFoldDB" id="F5LAQ9"/>
<dbReference type="NCBIfam" id="TIGR02900">
    <property type="entry name" value="spore_V_B"/>
    <property type="match status" value="1"/>
</dbReference>
<dbReference type="PIRSF" id="PIRSF038958">
    <property type="entry name" value="PG_synth_SpoVB"/>
    <property type="match status" value="1"/>
</dbReference>
<feature type="transmembrane region" description="Helical" evidence="6">
    <location>
        <begin position="186"/>
        <end position="206"/>
    </location>
</feature>
<proteinExistence type="predicted"/>
<keyword evidence="2" id="KW-1003">Cell membrane</keyword>
<dbReference type="KEGG" id="cthu:HUR95_14730"/>
<dbReference type="OrthoDB" id="9775950at2"/>
<keyword evidence="5 6" id="KW-0472">Membrane</keyword>
<sequence length="529" mass="57743">MGKQSFIQGAIILILAGFVTKLLGFVNRIVMARILGPEGVGLYMMAVPILILVITLTRLGLPVAISKLVAEAEAQGDRLRIKRILVVSLAITAILSVIFTVLTILGAKMISSWFLTDERAYWPLIAITPIIPIVAISSVIKGYFQGRQNMRPSAYAQVIEQVVRISLVVLLSTMLLPYGLEFAAAGAMISVVIGEAAALIYLLTTFKYSKRKNEFRIHTGFFAQLQKGKETLQDLLRIGLPATGSGLIGSLSWTFEPILVAQSLAIAGVATSVATAQYGLLSGYAIPLVMLPMFITYSLSVSLVPAISEARARYNYALIHRRLYQALRIALICGAPSTVIMFFFAGPLTTVIYDTPEAAKFLQLLAPFFLLLYFQGPLQAALQGLDLAKTAMMNTLYGAMIKMIAIVFLASRPSLGIYGAALAININVCLVTLLHFFSIVKVMKGFSIHVQDIVKTGLAMAMMAAGGVYGFDWLQRELGLSLLWALVLTLLFAGWLYFLSLIALKMVGRQDMERIPIIGKHIAPIFPRR</sequence>
<dbReference type="eggNOG" id="COG2244">
    <property type="taxonomic scope" value="Bacteria"/>
</dbReference>
<evidence type="ECO:0000313" key="9">
    <source>
        <dbReference type="Proteomes" id="UP000010716"/>
    </source>
</evidence>
<dbReference type="Proteomes" id="UP000010716">
    <property type="component" value="Unassembled WGS sequence"/>
</dbReference>
<gene>
    <name evidence="8" type="primary">spoVB</name>
    <name evidence="7" type="ORF">CathTA2_2994</name>
    <name evidence="8" type="ORF">HUR95_14730</name>
</gene>
<feature type="transmembrane region" description="Helical" evidence="6">
    <location>
        <begin position="417"/>
        <end position="440"/>
    </location>
</feature>
<feature type="transmembrane region" description="Helical" evidence="6">
    <location>
        <begin position="452"/>
        <end position="471"/>
    </location>
</feature>
<keyword evidence="10" id="KW-1185">Reference proteome</keyword>
<feature type="transmembrane region" description="Helical" evidence="6">
    <location>
        <begin position="42"/>
        <end position="64"/>
    </location>
</feature>
<keyword evidence="4 6" id="KW-1133">Transmembrane helix</keyword>
<evidence type="ECO:0000256" key="4">
    <source>
        <dbReference type="ARBA" id="ARBA00022989"/>
    </source>
</evidence>
<dbReference type="Proteomes" id="UP000825179">
    <property type="component" value="Chromosome"/>
</dbReference>
<reference evidence="8 10" key="2">
    <citation type="journal article" date="2020" name="Extremophiles">
        <title>Genomic analysis of Caldalkalibacillus thermarum TA2.A1 reveals aerobic alkaliphilic metabolism and evolutionary hallmarks linking alkaliphilic bacteria and plant life.</title>
        <authorList>
            <person name="de Jong S.I."/>
            <person name="van den Broek M.A."/>
            <person name="Merkel A.Y."/>
            <person name="de la Torre Cortes P."/>
            <person name="Kalamorz F."/>
            <person name="Cook G.M."/>
            <person name="van Loosdrecht M.C.M."/>
            <person name="McMillan D.G.G."/>
        </authorList>
    </citation>
    <scope>NUCLEOTIDE SEQUENCE [LARGE SCALE GENOMIC DNA]</scope>
    <source>
        <strain evidence="8 10">TA2.A1</strain>
    </source>
</reference>
<dbReference type="PANTHER" id="PTHR30250:SF24">
    <property type="entry name" value="STAGE V SPORULATION PROTEIN B"/>
    <property type="match status" value="1"/>
</dbReference>
<dbReference type="PANTHER" id="PTHR30250">
    <property type="entry name" value="PST FAMILY PREDICTED COLANIC ACID TRANSPORTER"/>
    <property type="match status" value="1"/>
</dbReference>
<dbReference type="InterPro" id="IPR014249">
    <property type="entry name" value="Spore_V_B"/>
</dbReference>
<reference evidence="7 9" key="1">
    <citation type="journal article" date="2011" name="J. Bacteriol.">
        <title>Draft genome sequence of the thermoalkaliphilic Caldalkalibacillus thermarum strain TA2.A1.</title>
        <authorList>
            <person name="Kalamorz F."/>
            <person name="Keis S."/>
            <person name="McMillan D.G."/>
            <person name="Olsson K."/>
            <person name="Stanton J.A."/>
            <person name="Stockwell P."/>
            <person name="Black M.A."/>
            <person name="Klingeman D.M."/>
            <person name="Land M.L."/>
            <person name="Han C.S."/>
            <person name="Martin S.L."/>
            <person name="Becher S.A."/>
            <person name="Peddie C.J."/>
            <person name="Morgan H.W."/>
            <person name="Matthies D."/>
            <person name="Preiss L."/>
            <person name="Meier T."/>
            <person name="Brown S.D."/>
            <person name="Cook G.M."/>
        </authorList>
    </citation>
    <scope>NUCLEOTIDE SEQUENCE [LARGE SCALE GENOMIC DNA]</scope>
    <source>
        <strain evidence="7 9">TA2.A1</strain>
    </source>
</reference>
<dbReference type="InterPro" id="IPR002797">
    <property type="entry name" value="Polysacc_synth"/>
</dbReference>
<dbReference type="Pfam" id="PF01943">
    <property type="entry name" value="Polysacc_synt"/>
    <property type="match status" value="1"/>
</dbReference>
<evidence type="ECO:0000256" key="6">
    <source>
        <dbReference type="SAM" id="Phobius"/>
    </source>
</evidence>
<feature type="transmembrane region" description="Helical" evidence="6">
    <location>
        <begin position="12"/>
        <end position="30"/>
    </location>
</feature>
<feature type="transmembrane region" description="Helical" evidence="6">
    <location>
        <begin position="120"/>
        <end position="140"/>
    </location>
</feature>
<feature type="transmembrane region" description="Helical" evidence="6">
    <location>
        <begin position="361"/>
        <end position="382"/>
    </location>
</feature>
<feature type="transmembrane region" description="Helical" evidence="6">
    <location>
        <begin position="329"/>
        <end position="349"/>
    </location>
</feature>
<feature type="transmembrane region" description="Helical" evidence="6">
    <location>
        <begin position="284"/>
        <end position="308"/>
    </location>
</feature>
<dbReference type="InterPro" id="IPR024923">
    <property type="entry name" value="PG_synth_SpoVB"/>
</dbReference>